<accession>A0A841BP63</accession>
<evidence type="ECO:0008006" key="4">
    <source>
        <dbReference type="Google" id="ProtNLM"/>
    </source>
</evidence>
<proteinExistence type="predicted"/>
<protein>
    <recommendedName>
        <fullName evidence="4">Heavy-metal-associated domain-containing protein</fullName>
    </recommendedName>
</protein>
<dbReference type="Proteomes" id="UP000587527">
    <property type="component" value="Unassembled WGS sequence"/>
</dbReference>
<comment type="caution">
    <text evidence="2">The sequence shown here is derived from an EMBL/GenBank/DDBJ whole genome shotgun (WGS) entry which is preliminary data.</text>
</comment>
<gene>
    <name evidence="2" type="ORF">F4553_002475</name>
</gene>
<reference evidence="2 3" key="1">
    <citation type="submission" date="2020-08" db="EMBL/GenBank/DDBJ databases">
        <title>Sequencing the genomes of 1000 actinobacteria strains.</title>
        <authorList>
            <person name="Klenk H.-P."/>
        </authorList>
    </citation>
    <scope>NUCLEOTIDE SEQUENCE [LARGE SCALE GENOMIC DNA]</scope>
    <source>
        <strain evidence="2 3">DSM 45362</strain>
    </source>
</reference>
<evidence type="ECO:0000313" key="2">
    <source>
        <dbReference type="EMBL" id="MBB5869096.1"/>
    </source>
</evidence>
<feature type="region of interest" description="Disordered" evidence="1">
    <location>
        <begin position="37"/>
        <end position="56"/>
    </location>
</feature>
<keyword evidence="3" id="KW-1185">Reference proteome</keyword>
<organism evidence="2 3">
    <name type="scientific">Allocatelliglobosispora scoriae</name>
    <dbReference type="NCBI Taxonomy" id="643052"/>
    <lineage>
        <taxon>Bacteria</taxon>
        <taxon>Bacillati</taxon>
        <taxon>Actinomycetota</taxon>
        <taxon>Actinomycetes</taxon>
        <taxon>Micromonosporales</taxon>
        <taxon>Micromonosporaceae</taxon>
        <taxon>Allocatelliglobosispora</taxon>
    </lineage>
</organism>
<dbReference type="RefSeq" id="WP_246466298.1">
    <property type="nucleotide sequence ID" value="NZ_JACHMN010000002.1"/>
</dbReference>
<name>A0A841BP63_9ACTN</name>
<evidence type="ECO:0000313" key="3">
    <source>
        <dbReference type="Proteomes" id="UP000587527"/>
    </source>
</evidence>
<evidence type="ECO:0000256" key="1">
    <source>
        <dbReference type="SAM" id="MobiDB-lite"/>
    </source>
</evidence>
<dbReference type="EMBL" id="JACHMN010000002">
    <property type="protein sequence ID" value="MBB5869096.1"/>
    <property type="molecule type" value="Genomic_DNA"/>
</dbReference>
<dbReference type="AlphaFoldDB" id="A0A841BP63"/>
<sequence length="293" mass="31343">MSAAWRRRMPYLALVITFALTIAYIWPALTESSSARTAALPTPSPSPSAHGDGLSDSHDGYLMQPVSMPTTRGAARTVAFRIVAPDGTALTDYETVQTKLLHMYVLRDDLSGYQHVHPELVGDTWSATIGVPDGGSYRVYAEFTPRGRGVLGHPTTLGLAFLIPGDTKLAPLPAPAATSDDGELTLTRMDGVANLLEDRGTLLRFRLTDRSGAVVTGLEPYLGSLGHMSAFDSRTQALSHVHAGLALATAGPIAADGVLGFHVQFTGRGERRLYLEFQVAGKVHRAAFTIFVT</sequence>